<reference evidence="3" key="1">
    <citation type="submission" date="2023-06" db="EMBL/GenBank/DDBJ databases">
        <title>Genomic of Parafulvivirga corallium.</title>
        <authorList>
            <person name="Wang G."/>
        </authorList>
    </citation>
    <scope>NUCLEOTIDE SEQUENCE</scope>
    <source>
        <strain evidence="3">BMA10</strain>
    </source>
</reference>
<dbReference type="Proteomes" id="UP001172082">
    <property type="component" value="Unassembled WGS sequence"/>
</dbReference>
<feature type="domain" description="Outer membrane protein beta-barrel" evidence="2">
    <location>
        <begin position="27"/>
        <end position="179"/>
    </location>
</feature>
<dbReference type="EMBL" id="JAUJEA010000012">
    <property type="protein sequence ID" value="MDN5204597.1"/>
    <property type="molecule type" value="Genomic_DNA"/>
</dbReference>
<gene>
    <name evidence="3" type="ORF">QQ008_24610</name>
</gene>
<keyword evidence="1" id="KW-0732">Signal</keyword>
<name>A0ABT8KUY7_9BACT</name>
<evidence type="ECO:0000259" key="2">
    <source>
        <dbReference type="Pfam" id="PF13568"/>
    </source>
</evidence>
<sequence length="207" mass="22829">MNLVNQLMKNKQILVFILLLAPLSSLAQSEFGVKIGANASNFVLPASFSSEVENSYKVGILLGVTRKLNIGEKSAILVELLYTQKGSNAEPQTAFEDRLSLSYFNVPVLLEYGLSSRLKFVAGSEVGYLLEATLEHNGNDFDIKDNFQSLDLGAVLGLSYDLSDHFYLEVRVVQGLTNAQNMVGEGNTDQKYWGRNRSIQLGTSLRL</sequence>
<comment type="caution">
    <text evidence="3">The sequence shown here is derived from an EMBL/GenBank/DDBJ whole genome shotgun (WGS) entry which is preliminary data.</text>
</comment>
<feature type="chain" id="PRO_5045959186" evidence="1">
    <location>
        <begin position="28"/>
        <end position="207"/>
    </location>
</feature>
<keyword evidence="4" id="KW-1185">Reference proteome</keyword>
<dbReference type="Pfam" id="PF13568">
    <property type="entry name" value="OMP_b-brl_2"/>
    <property type="match status" value="1"/>
</dbReference>
<evidence type="ECO:0000256" key="1">
    <source>
        <dbReference type="SAM" id="SignalP"/>
    </source>
</evidence>
<proteinExistence type="predicted"/>
<evidence type="ECO:0000313" key="4">
    <source>
        <dbReference type="Proteomes" id="UP001172082"/>
    </source>
</evidence>
<accession>A0ABT8KUY7</accession>
<feature type="signal peptide" evidence="1">
    <location>
        <begin position="1"/>
        <end position="27"/>
    </location>
</feature>
<evidence type="ECO:0000313" key="3">
    <source>
        <dbReference type="EMBL" id="MDN5204597.1"/>
    </source>
</evidence>
<dbReference type="RefSeq" id="WP_346754621.1">
    <property type="nucleotide sequence ID" value="NZ_JAUJEA010000012.1"/>
</dbReference>
<organism evidence="3 4">
    <name type="scientific">Splendidivirga corallicola</name>
    <dbReference type="NCBI Taxonomy" id="3051826"/>
    <lineage>
        <taxon>Bacteria</taxon>
        <taxon>Pseudomonadati</taxon>
        <taxon>Bacteroidota</taxon>
        <taxon>Cytophagia</taxon>
        <taxon>Cytophagales</taxon>
        <taxon>Splendidivirgaceae</taxon>
        <taxon>Splendidivirga</taxon>
    </lineage>
</organism>
<dbReference type="InterPro" id="IPR025665">
    <property type="entry name" value="Beta-barrel_OMP_2"/>
</dbReference>
<protein>
    <submittedName>
        <fullName evidence="3">Porin family protein</fullName>
    </submittedName>
</protein>